<dbReference type="AlphaFoldDB" id="A0A0F8Y7Q9"/>
<feature type="non-terminal residue" evidence="1">
    <location>
        <position position="24"/>
    </location>
</feature>
<comment type="caution">
    <text evidence="1">The sequence shown here is derived from an EMBL/GenBank/DDBJ whole genome shotgun (WGS) entry which is preliminary data.</text>
</comment>
<proteinExistence type="predicted"/>
<gene>
    <name evidence="1" type="ORF">LCGC14_2931490</name>
</gene>
<accession>A0A0F8Y7Q9</accession>
<protein>
    <submittedName>
        <fullName evidence="1">Uncharacterized protein</fullName>
    </submittedName>
</protein>
<name>A0A0F8Y7Q9_9ZZZZ</name>
<reference evidence="1" key="1">
    <citation type="journal article" date="2015" name="Nature">
        <title>Complex archaea that bridge the gap between prokaryotes and eukaryotes.</title>
        <authorList>
            <person name="Spang A."/>
            <person name="Saw J.H."/>
            <person name="Jorgensen S.L."/>
            <person name="Zaremba-Niedzwiedzka K."/>
            <person name="Martijn J."/>
            <person name="Lind A.E."/>
            <person name="van Eijk R."/>
            <person name="Schleper C."/>
            <person name="Guy L."/>
            <person name="Ettema T.J."/>
        </authorList>
    </citation>
    <scope>NUCLEOTIDE SEQUENCE</scope>
</reference>
<dbReference type="EMBL" id="LAZR01058528">
    <property type="protein sequence ID" value="KKK69690.1"/>
    <property type="molecule type" value="Genomic_DNA"/>
</dbReference>
<evidence type="ECO:0000313" key="1">
    <source>
        <dbReference type="EMBL" id="KKK69690.1"/>
    </source>
</evidence>
<organism evidence="1">
    <name type="scientific">marine sediment metagenome</name>
    <dbReference type="NCBI Taxonomy" id="412755"/>
    <lineage>
        <taxon>unclassified sequences</taxon>
        <taxon>metagenomes</taxon>
        <taxon>ecological metagenomes</taxon>
    </lineage>
</organism>
<sequence length="24" mass="2647">MAEIELVEFNAMIIALIALANFPL</sequence>